<evidence type="ECO:0000256" key="6">
    <source>
        <dbReference type="SAM" id="SignalP"/>
    </source>
</evidence>
<comment type="caution">
    <text evidence="7">The sequence shown here is derived from an EMBL/GenBank/DDBJ whole genome shotgun (WGS) entry which is preliminary data.</text>
</comment>
<dbReference type="AlphaFoldDB" id="A0A1C2DVZ4"/>
<keyword evidence="8" id="KW-1185">Reference proteome</keyword>
<evidence type="ECO:0000313" key="8">
    <source>
        <dbReference type="Proteomes" id="UP000094412"/>
    </source>
</evidence>
<dbReference type="RefSeq" id="WP_024927047.1">
    <property type="nucleotide sequence ID" value="NZ_MDEO01000031.1"/>
</dbReference>
<dbReference type="OrthoDB" id="9769319at2"/>
<dbReference type="InterPro" id="IPR006059">
    <property type="entry name" value="SBP"/>
</dbReference>
<keyword evidence="3 6" id="KW-0732">Signal</keyword>
<dbReference type="GO" id="GO:0042597">
    <property type="term" value="C:periplasmic space"/>
    <property type="evidence" value="ECO:0007669"/>
    <property type="project" value="UniProtKB-SubCell"/>
</dbReference>
<dbReference type="GO" id="GO:0019808">
    <property type="term" value="F:polyamine binding"/>
    <property type="evidence" value="ECO:0007669"/>
    <property type="project" value="InterPro"/>
</dbReference>
<evidence type="ECO:0000256" key="4">
    <source>
        <dbReference type="ARBA" id="ARBA00022764"/>
    </source>
</evidence>
<evidence type="ECO:0000256" key="5">
    <source>
        <dbReference type="PIRNR" id="PIRNR019574"/>
    </source>
</evidence>
<evidence type="ECO:0000256" key="3">
    <source>
        <dbReference type="ARBA" id="ARBA00022729"/>
    </source>
</evidence>
<evidence type="ECO:0000313" key="7">
    <source>
        <dbReference type="EMBL" id="OCX18813.1"/>
    </source>
</evidence>
<dbReference type="Pfam" id="PF13416">
    <property type="entry name" value="SBP_bac_8"/>
    <property type="match status" value="1"/>
</dbReference>
<protein>
    <recommendedName>
        <fullName evidence="5">Putrescine-binding periplasmic protein</fullName>
    </recommendedName>
</protein>
<feature type="chain" id="PRO_5008659752" description="Putrescine-binding periplasmic protein" evidence="6">
    <location>
        <begin position="23"/>
        <end position="342"/>
    </location>
</feature>
<dbReference type="PIRSF" id="PIRSF019574">
    <property type="entry name" value="Periplasmic_polyamine_BP"/>
    <property type="match status" value="1"/>
</dbReference>
<proteinExistence type="inferred from homology"/>
<accession>A0A1C2DVZ4</accession>
<dbReference type="SUPFAM" id="SSF53850">
    <property type="entry name" value="Periplasmic binding protein-like II"/>
    <property type="match status" value="1"/>
</dbReference>
<evidence type="ECO:0000256" key="2">
    <source>
        <dbReference type="ARBA" id="ARBA00022448"/>
    </source>
</evidence>
<dbReference type="PRINTS" id="PR00909">
    <property type="entry name" value="SPERMDNBNDNG"/>
</dbReference>
<keyword evidence="2 5" id="KW-0813">Transport</keyword>
<sequence length="342" mass="37100">MLRTLKLVLAAGIAAFAGVAHAADTLHIYNWNGYISQAMLTKFTAETGVAVALDTYDNNETLLSKLRSGSAGYDIAIASTDFIPIMKSERMIQPVNISELPNYDHLDGQWKKSAWDPGNVYSIPYFWGVTSYAVDTTIYKGPTDSLSLLFNPPAELQGKIGMFSSPTEVIALAMRSLDIEPCTTDPEKLKAVDALLQAQKPFVKIYDSSGVMGRLVSGETAISQVANGEALTARQQKPSLKFVFAKEGGVAWIDNVVVPASAARPDLAKKFISFLMDPANAALQQKDVGYPTGVNGTEPMLPKEIATAPEVQVPADYKKVVSPVCSAEATKKYDLIWTRLRQ</sequence>
<evidence type="ECO:0000256" key="1">
    <source>
        <dbReference type="ARBA" id="ARBA00004418"/>
    </source>
</evidence>
<reference evidence="7 8" key="1">
    <citation type="submission" date="2016-08" db="EMBL/GenBank/DDBJ databases">
        <title>Whole genome sequence of Mesorhizobium sp. strain UASWS1009 isolated from industrial sewage.</title>
        <authorList>
            <person name="Crovadore J."/>
            <person name="Calmin G."/>
            <person name="Chablais R."/>
            <person name="Cochard B."/>
            <person name="Lefort F."/>
        </authorList>
    </citation>
    <scope>NUCLEOTIDE SEQUENCE [LARGE SCALE GENOMIC DNA]</scope>
    <source>
        <strain evidence="7 8">UASWS1009</strain>
    </source>
</reference>
<keyword evidence="4 5" id="KW-0574">Periplasm</keyword>
<dbReference type="InterPro" id="IPR001188">
    <property type="entry name" value="Sperm_putr-bd"/>
</dbReference>
<comment type="subcellular location">
    <subcellularLocation>
        <location evidence="1 5">Periplasm</location>
    </subcellularLocation>
</comment>
<dbReference type="EMBL" id="MDEO01000031">
    <property type="protein sequence ID" value="OCX18813.1"/>
    <property type="molecule type" value="Genomic_DNA"/>
</dbReference>
<comment type="function">
    <text evidence="5">Required for the activity of the bacterial periplasmic transport system of putrescine.</text>
</comment>
<dbReference type="STRING" id="1566387.QV13_11305"/>
<dbReference type="GO" id="GO:0015846">
    <property type="term" value="P:polyamine transport"/>
    <property type="evidence" value="ECO:0007669"/>
    <property type="project" value="InterPro"/>
</dbReference>
<gene>
    <name evidence="7" type="ORF">QV13_11305</name>
</gene>
<name>A0A1C2DVZ4_9HYPH</name>
<comment type="similarity">
    <text evidence="5">Belongs to the bacterial solute-binding protein PotD/PotF family.</text>
</comment>
<dbReference type="PANTHER" id="PTHR30222">
    <property type="entry name" value="SPERMIDINE/PUTRESCINE-BINDING PERIPLASMIC PROTEIN"/>
    <property type="match status" value="1"/>
</dbReference>
<dbReference type="Gene3D" id="3.40.190.10">
    <property type="entry name" value="Periplasmic binding protein-like II"/>
    <property type="match status" value="2"/>
</dbReference>
<organism evidence="7 8">
    <name type="scientific">Mesorhizobium hungaricum</name>
    <dbReference type="NCBI Taxonomy" id="1566387"/>
    <lineage>
        <taxon>Bacteria</taxon>
        <taxon>Pseudomonadati</taxon>
        <taxon>Pseudomonadota</taxon>
        <taxon>Alphaproteobacteria</taxon>
        <taxon>Hyphomicrobiales</taxon>
        <taxon>Phyllobacteriaceae</taxon>
        <taxon>Mesorhizobium</taxon>
    </lineage>
</organism>
<feature type="signal peptide" evidence="6">
    <location>
        <begin position="1"/>
        <end position="22"/>
    </location>
</feature>
<dbReference type="Proteomes" id="UP000094412">
    <property type="component" value="Unassembled WGS sequence"/>
</dbReference>
<dbReference type="PANTHER" id="PTHR30222:SF12">
    <property type="entry name" value="NORSPERMIDINE SENSOR"/>
    <property type="match status" value="1"/>
</dbReference>